<reference evidence="9" key="1">
    <citation type="submission" date="2020-11" db="EMBL/GenBank/DDBJ databases">
        <authorList>
            <person name="Tran Van P."/>
        </authorList>
    </citation>
    <scope>NUCLEOTIDE SEQUENCE</scope>
</reference>
<keyword evidence="3" id="KW-0010">Activator</keyword>
<dbReference type="EMBL" id="OB793575">
    <property type="protein sequence ID" value="CAD7427888.1"/>
    <property type="molecule type" value="Genomic_DNA"/>
</dbReference>
<keyword evidence="4" id="KW-0804">Transcription</keyword>
<dbReference type="GO" id="GO:0000978">
    <property type="term" value="F:RNA polymerase II cis-regulatory region sequence-specific DNA binding"/>
    <property type="evidence" value="ECO:0007669"/>
    <property type="project" value="InterPro"/>
</dbReference>
<dbReference type="SUPFAM" id="SSF47454">
    <property type="entry name" value="A DNA-binding domain in eukaryotic transcription factors"/>
    <property type="match status" value="1"/>
</dbReference>
<dbReference type="AlphaFoldDB" id="A0A7R9E6A5"/>
<keyword evidence="5" id="KW-0539">Nucleus</keyword>
<proteinExistence type="predicted"/>
<dbReference type="InterPro" id="IPR047167">
    <property type="entry name" value="NFE2-like"/>
</dbReference>
<accession>A0A7R9E6A5</accession>
<evidence type="ECO:0000256" key="2">
    <source>
        <dbReference type="ARBA" id="ARBA00023125"/>
    </source>
</evidence>
<dbReference type="PANTHER" id="PTHR24411:SF55">
    <property type="entry name" value="SEGMENTATION PROTEIN CAP'N'COLLAR"/>
    <property type="match status" value="1"/>
</dbReference>
<evidence type="ECO:0000259" key="8">
    <source>
        <dbReference type="PROSITE" id="PS50217"/>
    </source>
</evidence>
<keyword evidence="6" id="KW-0175">Coiled coil</keyword>
<dbReference type="CDD" id="cd14698">
    <property type="entry name" value="bZIP_CNC"/>
    <property type="match status" value="1"/>
</dbReference>
<feature type="compositionally biased region" description="Polar residues" evidence="7">
    <location>
        <begin position="71"/>
        <end position="84"/>
    </location>
</feature>
<feature type="region of interest" description="Disordered" evidence="7">
    <location>
        <begin position="145"/>
        <end position="167"/>
    </location>
</feature>
<feature type="compositionally biased region" description="Low complexity" evidence="7">
    <location>
        <begin position="93"/>
        <end position="103"/>
    </location>
</feature>
<dbReference type="SMART" id="SM00338">
    <property type="entry name" value="BRLZ"/>
    <property type="match status" value="1"/>
</dbReference>
<keyword evidence="1" id="KW-0805">Transcription regulation</keyword>
<dbReference type="PANTHER" id="PTHR24411">
    <property type="entry name" value="NUCLEAR FACTOR ERYTHROID 2-RELATED FACTOR"/>
    <property type="match status" value="1"/>
</dbReference>
<evidence type="ECO:0000256" key="1">
    <source>
        <dbReference type="ARBA" id="ARBA00023015"/>
    </source>
</evidence>
<protein>
    <recommendedName>
        <fullName evidence="8">BZIP domain-containing protein</fullName>
    </recommendedName>
</protein>
<evidence type="ECO:0000256" key="6">
    <source>
        <dbReference type="SAM" id="Coils"/>
    </source>
</evidence>
<feature type="region of interest" description="Disordered" evidence="7">
    <location>
        <begin position="270"/>
        <end position="299"/>
    </location>
</feature>
<dbReference type="GO" id="GO:0000981">
    <property type="term" value="F:DNA-binding transcription factor activity, RNA polymerase II-specific"/>
    <property type="evidence" value="ECO:0007669"/>
    <property type="project" value="TreeGrafter"/>
</dbReference>
<feature type="compositionally biased region" description="Basic and acidic residues" evidence="7">
    <location>
        <begin position="288"/>
        <end position="299"/>
    </location>
</feature>
<feature type="compositionally biased region" description="Basic and acidic residues" evidence="7">
    <location>
        <begin position="47"/>
        <end position="56"/>
    </location>
</feature>
<sequence>MDGKINVIKLGSILIMPGLQHNLLSVRPMDASYHSVRRKPSLPSGEASHEELDKETPPLSDEGMYSMRILESNSSNNGSTTVLQPSEERMDASSDSAVSSMGSERVPSLSDGEWMETGSDSGHTPGDHYSVDYHSSSKYRPYDYSYTSSRHHSSPTVSIPDTTHRMPPMAQKKHQMYGKRYFQEQATGGTSLGSHGMTPGLPTTPVKYEYEETAAVAPTNTFTGPVEGAVGPKPAEIKYSCSVEFMRHHSEPRSSLEHIQHNHTYHLPAESAGSMQRPIARDKHKARRSEEEHLNRDEKRARSMNIPITVQDIINLPMDEFNERLSKYDLSESQLSLIRDIRRRGKNKVAAQNCRKRKLDQIMSLADEVRDMRERKNRLLREREFMLGERQRVKEKFGQLYRHVFQSLRDSDGNQYSPYEYSLQQSADGSVLLVPRANTSAIMESEMTHPKHKDYDRHQKE</sequence>
<evidence type="ECO:0000256" key="5">
    <source>
        <dbReference type="ARBA" id="ARBA00023242"/>
    </source>
</evidence>
<organism evidence="9">
    <name type="scientific">Timema monikensis</name>
    <dbReference type="NCBI Taxonomy" id="170555"/>
    <lineage>
        <taxon>Eukaryota</taxon>
        <taxon>Metazoa</taxon>
        <taxon>Ecdysozoa</taxon>
        <taxon>Arthropoda</taxon>
        <taxon>Hexapoda</taxon>
        <taxon>Insecta</taxon>
        <taxon>Pterygota</taxon>
        <taxon>Neoptera</taxon>
        <taxon>Polyneoptera</taxon>
        <taxon>Phasmatodea</taxon>
        <taxon>Timematodea</taxon>
        <taxon>Timematoidea</taxon>
        <taxon>Timematidae</taxon>
        <taxon>Timema</taxon>
    </lineage>
</organism>
<dbReference type="Gene3D" id="1.10.880.10">
    <property type="entry name" value="Transcription factor, Skn-1-like, DNA-binding domain"/>
    <property type="match status" value="1"/>
</dbReference>
<feature type="region of interest" description="Disordered" evidence="7">
    <location>
        <begin position="35"/>
        <end position="132"/>
    </location>
</feature>
<evidence type="ECO:0000256" key="4">
    <source>
        <dbReference type="ARBA" id="ARBA00023163"/>
    </source>
</evidence>
<dbReference type="PROSITE" id="PS50217">
    <property type="entry name" value="BZIP"/>
    <property type="match status" value="1"/>
</dbReference>
<feature type="coiled-coil region" evidence="6">
    <location>
        <begin position="355"/>
        <end position="396"/>
    </location>
</feature>
<feature type="domain" description="BZIP" evidence="8">
    <location>
        <begin position="337"/>
        <end position="400"/>
    </location>
</feature>
<dbReference type="PROSITE" id="PS00036">
    <property type="entry name" value="BZIP_BASIC"/>
    <property type="match status" value="1"/>
</dbReference>
<dbReference type="FunFam" id="1.10.880.10:FF:000004">
    <property type="entry name" value="Nuclear factor, erythroid 2"/>
    <property type="match status" value="1"/>
</dbReference>
<dbReference type="Pfam" id="PF03131">
    <property type="entry name" value="bZIP_Maf"/>
    <property type="match status" value="1"/>
</dbReference>
<name>A0A7R9E6A5_9NEOP</name>
<gene>
    <name evidence="9" type="ORF">TMSB3V08_LOCUS4715</name>
</gene>
<evidence type="ECO:0000313" key="9">
    <source>
        <dbReference type="EMBL" id="CAD7427888.1"/>
    </source>
</evidence>
<dbReference type="InterPro" id="IPR004827">
    <property type="entry name" value="bZIP"/>
</dbReference>
<keyword evidence="2" id="KW-0238">DNA-binding</keyword>
<dbReference type="InterPro" id="IPR008917">
    <property type="entry name" value="TF_DNA-bd_sf"/>
</dbReference>
<feature type="compositionally biased region" description="Basic and acidic residues" evidence="7">
    <location>
        <begin position="446"/>
        <end position="461"/>
    </location>
</feature>
<evidence type="ECO:0000256" key="3">
    <source>
        <dbReference type="ARBA" id="ARBA00023159"/>
    </source>
</evidence>
<dbReference type="GO" id="GO:0005634">
    <property type="term" value="C:nucleus"/>
    <property type="evidence" value="ECO:0007669"/>
    <property type="project" value="TreeGrafter"/>
</dbReference>
<feature type="region of interest" description="Disordered" evidence="7">
    <location>
        <begin position="441"/>
        <end position="461"/>
    </location>
</feature>
<evidence type="ECO:0000256" key="7">
    <source>
        <dbReference type="SAM" id="MobiDB-lite"/>
    </source>
</evidence>
<dbReference type="InterPro" id="IPR004826">
    <property type="entry name" value="bZIP_Maf"/>
</dbReference>